<feature type="transmembrane region" description="Helical" evidence="9">
    <location>
        <begin position="12"/>
        <end position="31"/>
    </location>
</feature>
<feature type="compositionally biased region" description="Polar residues" evidence="8">
    <location>
        <begin position="226"/>
        <end position="236"/>
    </location>
</feature>
<evidence type="ECO:0000256" key="2">
    <source>
        <dbReference type="ARBA" id="ARBA00008873"/>
    </source>
</evidence>
<name>A0A1E3Q4E5_LIPST</name>
<feature type="transmembrane region" description="Helical" evidence="9">
    <location>
        <begin position="254"/>
        <end position="277"/>
    </location>
</feature>
<feature type="transmembrane region" description="Helical" evidence="9">
    <location>
        <begin position="78"/>
        <end position="100"/>
    </location>
</feature>
<evidence type="ECO:0000256" key="1">
    <source>
        <dbReference type="ARBA" id="ARBA00004141"/>
    </source>
</evidence>
<protein>
    <recommendedName>
        <fullName evidence="14">Cation efflux protein</fullName>
    </recommendedName>
</protein>
<feature type="region of interest" description="Disordered" evidence="8">
    <location>
        <begin position="211"/>
        <end position="237"/>
    </location>
</feature>
<dbReference type="PANTHER" id="PTHR45820">
    <property type="entry name" value="FI23527P1"/>
    <property type="match status" value="1"/>
</dbReference>
<dbReference type="EMBL" id="KV454295">
    <property type="protein sequence ID" value="ODQ72480.1"/>
    <property type="molecule type" value="Genomic_DNA"/>
</dbReference>
<evidence type="ECO:0000256" key="4">
    <source>
        <dbReference type="ARBA" id="ARBA00022692"/>
    </source>
</evidence>
<dbReference type="InterPro" id="IPR036837">
    <property type="entry name" value="Cation_efflux_CTD_sf"/>
</dbReference>
<evidence type="ECO:0000256" key="8">
    <source>
        <dbReference type="SAM" id="MobiDB-lite"/>
    </source>
</evidence>
<dbReference type="Proteomes" id="UP000094385">
    <property type="component" value="Unassembled WGS sequence"/>
</dbReference>
<accession>A0A1E3Q4E5</accession>
<organism evidence="12 13">
    <name type="scientific">Lipomyces starkeyi NRRL Y-11557</name>
    <dbReference type="NCBI Taxonomy" id="675824"/>
    <lineage>
        <taxon>Eukaryota</taxon>
        <taxon>Fungi</taxon>
        <taxon>Dikarya</taxon>
        <taxon>Ascomycota</taxon>
        <taxon>Saccharomycotina</taxon>
        <taxon>Lipomycetes</taxon>
        <taxon>Lipomycetales</taxon>
        <taxon>Lipomycetaceae</taxon>
        <taxon>Lipomyces</taxon>
    </lineage>
</organism>
<dbReference type="SUPFAM" id="SSF161111">
    <property type="entry name" value="Cation efflux protein transmembrane domain-like"/>
    <property type="match status" value="1"/>
</dbReference>
<keyword evidence="3" id="KW-0813">Transport</keyword>
<reference evidence="12 13" key="1">
    <citation type="journal article" date="2016" name="Proc. Natl. Acad. Sci. U.S.A.">
        <title>Comparative genomics of biotechnologically important yeasts.</title>
        <authorList>
            <person name="Riley R."/>
            <person name="Haridas S."/>
            <person name="Wolfe K.H."/>
            <person name="Lopes M.R."/>
            <person name="Hittinger C.T."/>
            <person name="Goeker M."/>
            <person name="Salamov A.A."/>
            <person name="Wisecaver J.H."/>
            <person name="Long T.M."/>
            <person name="Calvey C.H."/>
            <person name="Aerts A.L."/>
            <person name="Barry K.W."/>
            <person name="Choi C."/>
            <person name="Clum A."/>
            <person name="Coughlan A.Y."/>
            <person name="Deshpande S."/>
            <person name="Douglass A.P."/>
            <person name="Hanson S.J."/>
            <person name="Klenk H.-P."/>
            <person name="LaButti K.M."/>
            <person name="Lapidus A."/>
            <person name="Lindquist E.A."/>
            <person name="Lipzen A.M."/>
            <person name="Meier-Kolthoff J.P."/>
            <person name="Ohm R.A."/>
            <person name="Otillar R.P."/>
            <person name="Pangilinan J.L."/>
            <person name="Peng Y."/>
            <person name="Rokas A."/>
            <person name="Rosa C.A."/>
            <person name="Scheuner C."/>
            <person name="Sibirny A.A."/>
            <person name="Slot J.C."/>
            <person name="Stielow J.B."/>
            <person name="Sun H."/>
            <person name="Kurtzman C.P."/>
            <person name="Blackwell M."/>
            <person name="Grigoriev I.V."/>
            <person name="Jeffries T.W."/>
        </authorList>
    </citation>
    <scope>NUCLEOTIDE SEQUENCE [LARGE SCALE GENOMIC DNA]</scope>
    <source>
        <strain evidence="12 13">NRRL Y-11557</strain>
    </source>
</reference>
<evidence type="ECO:0000313" key="12">
    <source>
        <dbReference type="EMBL" id="ODQ72480.1"/>
    </source>
</evidence>
<evidence type="ECO:0008006" key="14">
    <source>
        <dbReference type="Google" id="ProtNLM"/>
    </source>
</evidence>
<dbReference type="SUPFAM" id="SSF160240">
    <property type="entry name" value="Cation efflux protein cytoplasmic domain-like"/>
    <property type="match status" value="1"/>
</dbReference>
<dbReference type="PANTHER" id="PTHR45820:SF4">
    <property type="entry name" value="ZINC TRANSPORTER 63C, ISOFORM F"/>
    <property type="match status" value="1"/>
</dbReference>
<keyword evidence="5" id="KW-0862">Zinc</keyword>
<evidence type="ECO:0000256" key="5">
    <source>
        <dbReference type="ARBA" id="ARBA00022833"/>
    </source>
</evidence>
<dbReference type="InterPro" id="IPR027469">
    <property type="entry name" value="Cation_efflux_TMD_sf"/>
</dbReference>
<feature type="domain" description="Cation efflux protein cytoplasmic" evidence="11">
    <location>
        <begin position="319"/>
        <end position="391"/>
    </location>
</feature>
<keyword evidence="13" id="KW-1185">Reference proteome</keyword>
<feature type="region of interest" description="Disordered" evidence="8">
    <location>
        <begin position="139"/>
        <end position="160"/>
    </location>
</feature>
<evidence type="ECO:0000256" key="6">
    <source>
        <dbReference type="ARBA" id="ARBA00022989"/>
    </source>
</evidence>
<comment type="similarity">
    <text evidence="2">Belongs to the cation diffusion facilitator (CDF) transporter (TC 2.A.4) family. SLC30A subfamily.</text>
</comment>
<dbReference type="STRING" id="675824.A0A1E3Q4E5"/>
<evidence type="ECO:0000256" key="7">
    <source>
        <dbReference type="ARBA" id="ARBA00023136"/>
    </source>
</evidence>
<dbReference type="Pfam" id="PF16916">
    <property type="entry name" value="ZT_dimer"/>
    <property type="match status" value="1"/>
</dbReference>
<dbReference type="GO" id="GO:0006882">
    <property type="term" value="P:intracellular zinc ion homeostasis"/>
    <property type="evidence" value="ECO:0007669"/>
    <property type="project" value="TreeGrafter"/>
</dbReference>
<feature type="domain" description="Cation efflux protein transmembrane" evidence="10">
    <location>
        <begin position="12"/>
        <end position="314"/>
    </location>
</feature>
<keyword evidence="6 9" id="KW-1133">Transmembrane helix</keyword>
<feature type="transmembrane region" description="Helical" evidence="9">
    <location>
        <begin position="289"/>
        <end position="306"/>
    </location>
</feature>
<evidence type="ECO:0000259" key="11">
    <source>
        <dbReference type="Pfam" id="PF16916"/>
    </source>
</evidence>
<feature type="transmembrane region" description="Helical" evidence="9">
    <location>
        <begin position="112"/>
        <end position="133"/>
    </location>
</feature>
<dbReference type="InterPro" id="IPR058533">
    <property type="entry name" value="Cation_efflux_TM"/>
</dbReference>
<comment type="subcellular location">
    <subcellularLocation>
        <location evidence="1">Membrane</location>
        <topology evidence="1">Multi-pass membrane protein</topology>
    </subcellularLocation>
</comment>
<dbReference type="NCBIfam" id="TIGR01297">
    <property type="entry name" value="CDF"/>
    <property type="match status" value="1"/>
</dbReference>
<evidence type="ECO:0000256" key="9">
    <source>
        <dbReference type="SAM" id="Phobius"/>
    </source>
</evidence>
<gene>
    <name evidence="12" type="ORF">LIPSTDRAFT_3875</name>
</gene>
<dbReference type="GO" id="GO:0005385">
    <property type="term" value="F:zinc ion transmembrane transporter activity"/>
    <property type="evidence" value="ECO:0007669"/>
    <property type="project" value="TreeGrafter"/>
</dbReference>
<evidence type="ECO:0000259" key="10">
    <source>
        <dbReference type="Pfam" id="PF01545"/>
    </source>
</evidence>
<dbReference type="Gene3D" id="1.20.1510.10">
    <property type="entry name" value="Cation efflux protein transmembrane domain"/>
    <property type="match status" value="2"/>
</dbReference>
<dbReference type="Pfam" id="PF01545">
    <property type="entry name" value="Cation_efflux"/>
    <property type="match status" value="1"/>
</dbReference>
<evidence type="ECO:0000256" key="3">
    <source>
        <dbReference type="ARBA" id="ARBA00022448"/>
    </source>
</evidence>
<feature type="compositionally biased region" description="Basic and acidic residues" evidence="8">
    <location>
        <begin position="211"/>
        <end position="225"/>
    </location>
</feature>
<proteinExistence type="inferred from homology"/>
<evidence type="ECO:0000313" key="13">
    <source>
        <dbReference type="Proteomes" id="UP000094385"/>
    </source>
</evidence>
<keyword evidence="7 9" id="KW-0472">Membrane</keyword>
<dbReference type="OrthoDB" id="9944568at2759"/>
<dbReference type="InterPro" id="IPR002524">
    <property type="entry name" value="Cation_efflux"/>
</dbReference>
<dbReference type="AlphaFoldDB" id="A0A1E3Q4E5"/>
<keyword evidence="4 9" id="KW-0812">Transmembrane</keyword>
<sequence length="469" mass="50737">MALLSKQGRIICLLVIDSTFFLLEVIIGYSVHSLALVADSFHMLNDVFSLVVALWAVKVANSRVASSEYSYGWQRAEILGALVNGVFLLALCLTIFLEALQRFVEPQIITSPQLVMGVGCAGLVSNLVGLMLFHEHGHSHSHSHSHGGGAGDLRRRGADDDNTDAMEIGALLPNAVVRESLAQQRRRDENIRLSTAEYEAAEAVDERTNLLSDHDHGHSHGHEQSHPASSAPSFTTKIKKQAVKSTQSLNMRGVFLHVMGDALGNVGVIATALFIWFTDYSWRFYFDPLVSLVITCIIFSSALPLVKSASKILLQGAPKGIDMLDVQDEILSLQGVKSVHDFHIWILRENLFIASLHVAVSVSADEYMELSRRIRSCLHGYGIHSATIQPEFEDTPLSNRSSAAPSVHGDVGANMDHPLVEGDAYGPVVDGKAVPGEQSCLCVDGCAEAACCVKNGTANGVDDGHPLSQ</sequence>
<dbReference type="GO" id="GO:0000329">
    <property type="term" value="C:fungal-type vacuole membrane"/>
    <property type="evidence" value="ECO:0007669"/>
    <property type="project" value="TreeGrafter"/>
</dbReference>
<dbReference type="InterPro" id="IPR027470">
    <property type="entry name" value="Cation_efflux_CTD"/>
</dbReference>